<dbReference type="EMBL" id="FQXB01000001">
    <property type="protein sequence ID" value="SHG77852.1"/>
    <property type="molecule type" value="Genomic_DNA"/>
</dbReference>
<dbReference type="STRING" id="1508389.SAMN05444003_0881"/>
<evidence type="ECO:0000313" key="4">
    <source>
        <dbReference type="Proteomes" id="UP000184074"/>
    </source>
</evidence>
<evidence type="ECO:0000259" key="2">
    <source>
        <dbReference type="Pfam" id="PF13202"/>
    </source>
</evidence>
<proteinExistence type="predicted"/>
<evidence type="ECO:0000256" key="1">
    <source>
        <dbReference type="SAM" id="SignalP"/>
    </source>
</evidence>
<sequence>MTKATRTLAFVTIFAATPVLAMDAEIDADADGMYSYPELQTAMPEMTEDQFIVMDVNGDGLLDETEVAAATEAGLLPATEG</sequence>
<dbReference type="GO" id="GO:0005509">
    <property type="term" value="F:calcium ion binding"/>
    <property type="evidence" value="ECO:0007669"/>
    <property type="project" value="InterPro"/>
</dbReference>
<feature type="signal peptide" evidence="1">
    <location>
        <begin position="1"/>
        <end position="21"/>
    </location>
</feature>
<feature type="domain" description="EF-hand" evidence="2">
    <location>
        <begin position="48"/>
        <end position="66"/>
    </location>
</feature>
<keyword evidence="4" id="KW-1185">Reference proteome</keyword>
<dbReference type="RefSeq" id="WP_072900411.1">
    <property type="nucleotide sequence ID" value="NZ_FQXB01000001.1"/>
</dbReference>
<evidence type="ECO:0000313" key="3">
    <source>
        <dbReference type="EMBL" id="SHG77852.1"/>
    </source>
</evidence>
<reference evidence="3 4" key="1">
    <citation type="submission" date="2016-11" db="EMBL/GenBank/DDBJ databases">
        <authorList>
            <person name="Jaros S."/>
            <person name="Januszkiewicz K."/>
            <person name="Wedrychowicz H."/>
        </authorList>
    </citation>
    <scope>NUCLEOTIDE SEQUENCE [LARGE SCALE GENOMIC DNA]</scope>
    <source>
        <strain evidence="3 4">DSM 28715</strain>
    </source>
</reference>
<protein>
    <recommendedName>
        <fullName evidence="2">EF-hand domain-containing protein</fullName>
    </recommendedName>
</protein>
<accession>A0A1M5MLC7</accession>
<dbReference type="InterPro" id="IPR018247">
    <property type="entry name" value="EF_Hand_1_Ca_BS"/>
</dbReference>
<organism evidence="3 4">
    <name type="scientific">Cognatiyoonia sediminum</name>
    <dbReference type="NCBI Taxonomy" id="1508389"/>
    <lineage>
        <taxon>Bacteria</taxon>
        <taxon>Pseudomonadati</taxon>
        <taxon>Pseudomonadota</taxon>
        <taxon>Alphaproteobacteria</taxon>
        <taxon>Rhodobacterales</taxon>
        <taxon>Paracoccaceae</taxon>
        <taxon>Cognatiyoonia</taxon>
    </lineage>
</organism>
<dbReference type="SUPFAM" id="SSF47473">
    <property type="entry name" value="EF-hand"/>
    <property type="match status" value="1"/>
</dbReference>
<dbReference type="InterPro" id="IPR011992">
    <property type="entry name" value="EF-hand-dom_pair"/>
</dbReference>
<dbReference type="PROSITE" id="PS00018">
    <property type="entry name" value="EF_HAND_1"/>
    <property type="match status" value="1"/>
</dbReference>
<dbReference type="AlphaFoldDB" id="A0A1M5MLC7"/>
<feature type="chain" id="PRO_5012883751" description="EF-hand domain-containing protein" evidence="1">
    <location>
        <begin position="22"/>
        <end position="81"/>
    </location>
</feature>
<dbReference type="InterPro" id="IPR002048">
    <property type="entry name" value="EF_hand_dom"/>
</dbReference>
<keyword evidence="1" id="KW-0732">Signal</keyword>
<dbReference type="Gene3D" id="1.10.238.10">
    <property type="entry name" value="EF-hand"/>
    <property type="match status" value="1"/>
</dbReference>
<gene>
    <name evidence="3" type="ORF">SAMN05444003_0881</name>
</gene>
<name>A0A1M5MLC7_9RHOB</name>
<dbReference type="Proteomes" id="UP000184074">
    <property type="component" value="Unassembled WGS sequence"/>
</dbReference>
<dbReference type="Pfam" id="PF13202">
    <property type="entry name" value="EF-hand_5"/>
    <property type="match status" value="1"/>
</dbReference>
<dbReference type="OrthoDB" id="5470953at2"/>